<dbReference type="InterPro" id="IPR005146">
    <property type="entry name" value="B3/B4_tRNA-bd"/>
</dbReference>
<evidence type="ECO:0000313" key="14">
    <source>
        <dbReference type="EMBL" id="TAJ45189.1"/>
    </source>
</evidence>
<name>A0A483CZ06_9EURY</name>
<dbReference type="Pfam" id="PF03483">
    <property type="entry name" value="B3_4"/>
    <property type="match status" value="1"/>
</dbReference>
<dbReference type="Gene3D" id="3.30.56.10">
    <property type="match status" value="2"/>
</dbReference>
<feature type="binding site" evidence="12">
    <location>
        <position position="320"/>
    </location>
    <ligand>
        <name>Mg(2+)</name>
        <dbReference type="ChEBI" id="CHEBI:18420"/>
        <note>shared with alpha subunit</note>
    </ligand>
</feature>
<comment type="subcellular location">
    <subcellularLocation>
        <location evidence="2 12">Cytoplasm</location>
    </subcellularLocation>
</comment>
<dbReference type="InterPro" id="IPR045864">
    <property type="entry name" value="aa-tRNA-synth_II/BPL/LPL"/>
</dbReference>
<dbReference type="SMART" id="SM00874">
    <property type="entry name" value="B5"/>
    <property type="match status" value="1"/>
</dbReference>
<keyword evidence="8 12" id="KW-0067">ATP-binding</keyword>
<accession>A0A483CZ06</accession>
<feature type="binding site" evidence="12">
    <location>
        <position position="330"/>
    </location>
    <ligand>
        <name>Mg(2+)</name>
        <dbReference type="ChEBI" id="CHEBI:18420"/>
        <note>shared with alpha subunit</note>
    </ligand>
</feature>
<feature type="domain" description="B5" evidence="13">
    <location>
        <begin position="266"/>
        <end position="342"/>
    </location>
</feature>
<feature type="binding site" evidence="12">
    <location>
        <position position="329"/>
    </location>
    <ligand>
        <name>Mg(2+)</name>
        <dbReference type="ChEBI" id="CHEBI:18420"/>
        <note>shared with alpha subunit</note>
    </ligand>
</feature>
<dbReference type="InterPro" id="IPR004531">
    <property type="entry name" value="Phe-tRNA-synth_IIc_bsu_arc_euk"/>
</dbReference>
<dbReference type="PANTHER" id="PTHR10947">
    <property type="entry name" value="PHENYLALANYL-TRNA SYNTHETASE BETA CHAIN AND LEUCINE-RICH REPEAT-CONTAINING PROTEIN 47"/>
    <property type="match status" value="1"/>
</dbReference>
<dbReference type="SUPFAM" id="SSF46955">
    <property type="entry name" value="Putative DNA-binding domain"/>
    <property type="match status" value="2"/>
</dbReference>
<proteinExistence type="inferred from homology"/>
<dbReference type="EC" id="6.1.1.20" evidence="12"/>
<evidence type="ECO:0000313" key="15">
    <source>
        <dbReference type="Proteomes" id="UP000292580"/>
    </source>
</evidence>
<dbReference type="GO" id="GO:0003723">
    <property type="term" value="F:RNA binding"/>
    <property type="evidence" value="ECO:0007669"/>
    <property type="project" value="InterPro"/>
</dbReference>
<dbReference type="GO" id="GO:0009328">
    <property type="term" value="C:phenylalanine-tRNA ligase complex"/>
    <property type="evidence" value="ECO:0007669"/>
    <property type="project" value="TreeGrafter"/>
</dbReference>
<dbReference type="GO" id="GO:0004826">
    <property type="term" value="F:phenylalanine-tRNA ligase activity"/>
    <property type="evidence" value="ECO:0007669"/>
    <property type="project" value="UniProtKB-UniRule"/>
</dbReference>
<dbReference type="FunFam" id="3.50.40.10:FF:000003">
    <property type="entry name" value="Phenylalanine--tRNA ligase beta subunit"/>
    <property type="match status" value="1"/>
</dbReference>
<evidence type="ECO:0000256" key="6">
    <source>
        <dbReference type="ARBA" id="ARBA00022723"/>
    </source>
</evidence>
<dbReference type="AlphaFoldDB" id="A0A483CZ06"/>
<keyword evidence="5 12" id="KW-0436">Ligase</keyword>
<dbReference type="InterPro" id="IPR045060">
    <property type="entry name" value="Phe-tRNA-ligase_IIc_bsu"/>
</dbReference>
<comment type="subunit">
    <text evidence="12">Tetramer of two alpha and two beta subunits.</text>
</comment>
<dbReference type="Pfam" id="PF17759">
    <property type="entry name" value="tRNA_synthFbeta"/>
    <property type="match status" value="1"/>
</dbReference>
<keyword evidence="4 12" id="KW-0963">Cytoplasm</keyword>
<evidence type="ECO:0000256" key="12">
    <source>
        <dbReference type="HAMAP-Rule" id="MF_00284"/>
    </source>
</evidence>
<dbReference type="InterPro" id="IPR022918">
    <property type="entry name" value="Phe_tRNA_ligase_beta2_arc"/>
</dbReference>
<keyword evidence="6 12" id="KW-0479">Metal-binding</keyword>
<evidence type="ECO:0000256" key="5">
    <source>
        <dbReference type="ARBA" id="ARBA00022598"/>
    </source>
</evidence>
<dbReference type="SMART" id="SM00873">
    <property type="entry name" value="B3_4"/>
    <property type="match status" value="1"/>
</dbReference>
<evidence type="ECO:0000256" key="8">
    <source>
        <dbReference type="ARBA" id="ARBA00022840"/>
    </source>
</evidence>
<keyword evidence="7 12" id="KW-0547">Nucleotide-binding</keyword>
<feature type="binding site" evidence="12">
    <location>
        <position position="326"/>
    </location>
    <ligand>
        <name>Mg(2+)</name>
        <dbReference type="ChEBI" id="CHEBI:18420"/>
        <note>shared with alpha subunit</note>
    </ligand>
</feature>
<evidence type="ECO:0000256" key="1">
    <source>
        <dbReference type="ARBA" id="ARBA00001946"/>
    </source>
</evidence>
<evidence type="ECO:0000256" key="10">
    <source>
        <dbReference type="ARBA" id="ARBA00022917"/>
    </source>
</evidence>
<reference evidence="14 15" key="1">
    <citation type="submission" date="2017-11" db="EMBL/GenBank/DDBJ databases">
        <title>Isolation and Characterization of Methanofollis Species from Methane Seep Offshore SW Taiwan.</title>
        <authorList>
            <person name="Teng N.-H."/>
            <person name="Lai M.-C."/>
            <person name="Chen S.-C."/>
        </authorList>
    </citation>
    <scope>NUCLEOTIDE SEQUENCE [LARGE SCALE GENOMIC DNA]</scope>
    <source>
        <strain evidence="14 15">FWC-SCC2</strain>
    </source>
</reference>
<keyword evidence="10 12" id="KW-0648">Protein biosynthesis</keyword>
<dbReference type="SUPFAM" id="SSF55681">
    <property type="entry name" value="Class II aaRS and biotin synthetases"/>
    <property type="match status" value="1"/>
</dbReference>
<comment type="catalytic activity">
    <reaction evidence="12">
        <text>tRNA(Phe) + L-phenylalanine + ATP = L-phenylalanyl-tRNA(Phe) + AMP + diphosphate + H(+)</text>
        <dbReference type="Rhea" id="RHEA:19413"/>
        <dbReference type="Rhea" id="RHEA-COMP:9668"/>
        <dbReference type="Rhea" id="RHEA-COMP:9699"/>
        <dbReference type="ChEBI" id="CHEBI:15378"/>
        <dbReference type="ChEBI" id="CHEBI:30616"/>
        <dbReference type="ChEBI" id="CHEBI:33019"/>
        <dbReference type="ChEBI" id="CHEBI:58095"/>
        <dbReference type="ChEBI" id="CHEBI:78442"/>
        <dbReference type="ChEBI" id="CHEBI:78531"/>
        <dbReference type="ChEBI" id="CHEBI:456215"/>
        <dbReference type="EC" id="6.1.1.20"/>
    </reaction>
</comment>
<evidence type="ECO:0000256" key="3">
    <source>
        <dbReference type="ARBA" id="ARBA00007438"/>
    </source>
</evidence>
<comment type="caution">
    <text evidence="14">The sequence shown here is derived from an EMBL/GenBank/DDBJ whole genome shotgun (WGS) entry which is preliminary data.</text>
</comment>
<dbReference type="Gene3D" id="3.30.930.10">
    <property type="entry name" value="Bira Bifunctional Protein, Domain 2"/>
    <property type="match status" value="1"/>
</dbReference>
<dbReference type="NCBIfam" id="TIGR00471">
    <property type="entry name" value="pheT_arch"/>
    <property type="match status" value="1"/>
</dbReference>
<dbReference type="PROSITE" id="PS51483">
    <property type="entry name" value="B5"/>
    <property type="match status" value="1"/>
</dbReference>
<dbReference type="GO" id="GO:0005524">
    <property type="term" value="F:ATP binding"/>
    <property type="evidence" value="ECO:0007669"/>
    <property type="project" value="UniProtKB-UniRule"/>
</dbReference>
<keyword evidence="15" id="KW-1185">Reference proteome</keyword>
<dbReference type="InterPro" id="IPR005147">
    <property type="entry name" value="tRNA_synthase_B5-dom"/>
</dbReference>
<dbReference type="HAMAP" id="MF_00284">
    <property type="entry name" value="Phe_tRNA_synth_beta2"/>
    <property type="match status" value="1"/>
</dbReference>
<sequence>MAIISLNYEYLERLTGADRETILERLPMIGSDIERTLEDGVDVEFFPSRVDLYSTEGVARAMRGFLGIEGGLPSYPVTASGITFSVDPGLAEIRPHLASAVIRNVRMDEAGIESLMGLQEALHWALGRGRRKVAIGVHDMDAVRPPFRYLAAPRDHRFVPLDFEEELSLEEILEQHPKGRDYAHIVDAFDRFPLIVDAEGRVLSFPPIINGELTRVTTETTTILLDCTGTDERAVRMAAAIICTALAEAGATIESVEIDGTACPDLSPTERIVTVDACRRLIGLDLSADEMAALLQKMRFGAEPLDDGGVRVLVPPYRADIIHDADLFEDLAIAYGYDRFETSRPRTYTTGREHPIAVLERTVRSVFTGMGHLEVLPFTLTSERILYERMGREPSTDLLRVSKPISEDQSVVRTDILPLIMEILEINCHRELPQRIFAVGDVIRATTTLQSVAAASIHPGADFSEAYAAMDALCRECGVGATFVESADPAFIDGRRGDVIVDGKRVGVFGEIHPEVLTAFSLEHPVAALELDLTAVPGYPVRPDTP</sequence>
<dbReference type="InterPro" id="IPR009061">
    <property type="entry name" value="DNA-bd_dom_put_sf"/>
</dbReference>
<dbReference type="RefSeq" id="WP_130645529.1">
    <property type="nucleotide sequence ID" value="NZ_PGCL01000001.1"/>
</dbReference>
<evidence type="ECO:0000256" key="11">
    <source>
        <dbReference type="ARBA" id="ARBA00023146"/>
    </source>
</evidence>
<keyword evidence="9 12" id="KW-0460">Magnesium</keyword>
<organism evidence="14 15">
    <name type="scientific">Methanofollis fontis</name>
    <dbReference type="NCBI Taxonomy" id="2052832"/>
    <lineage>
        <taxon>Archaea</taxon>
        <taxon>Methanobacteriati</taxon>
        <taxon>Methanobacteriota</taxon>
        <taxon>Stenosarchaea group</taxon>
        <taxon>Methanomicrobia</taxon>
        <taxon>Methanomicrobiales</taxon>
        <taxon>Methanomicrobiaceae</taxon>
        <taxon>Methanofollis</taxon>
    </lineage>
</organism>
<evidence type="ECO:0000256" key="2">
    <source>
        <dbReference type="ARBA" id="ARBA00004496"/>
    </source>
</evidence>
<comment type="cofactor">
    <cofactor evidence="1 12">
        <name>Mg(2+)</name>
        <dbReference type="ChEBI" id="CHEBI:18420"/>
    </cofactor>
</comment>
<dbReference type="GO" id="GO:0000287">
    <property type="term" value="F:magnesium ion binding"/>
    <property type="evidence" value="ECO:0007669"/>
    <property type="project" value="InterPro"/>
</dbReference>
<evidence type="ECO:0000256" key="7">
    <source>
        <dbReference type="ARBA" id="ARBA00022741"/>
    </source>
</evidence>
<dbReference type="PANTHER" id="PTHR10947:SF0">
    <property type="entry name" value="PHENYLALANINE--TRNA LIGASE BETA SUBUNIT"/>
    <property type="match status" value="1"/>
</dbReference>
<dbReference type="GO" id="GO:0006432">
    <property type="term" value="P:phenylalanyl-tRNA aminoacylation"/>
    <property type="evidence" value="ECO:0007669"/>
    <property type="project" value="UniProtKB-UniRule"/>
</dbReference>
<evidence type="ECO:0000256" key="9">
    <source>
        <dbReference type="ARBA" id="ARBA00022842"/>
    </source>
</evidence>
<dbReference type="Proteomes" id="UP000292580">
    <property type="component" value="Unassembled WGS sequence"/>
</dbReference>
<dbReference type="InterPro" id="IPR041616">
    <property type="entry name" value="PheRS_beta_core"/>
</dbReference>
<dbReference type="Gene3D" id="3.50.40.10">
    <property type="entry name" value="Phenylalanyl-trna Synthetase, Chain B, domain 3"/>
    <property type="match status" value="1"/>
</dbReference>
<keyword evidence="11 12" id="KW-0030">Aminoacyl-tRNA synthetase</keyword>
<comment type="similarity">
    <text evidence="3 12">Belongs to the phenylalanyl-tRNA synthetase beta subunit family. Type 2 subfamily.</text>
</comment>
<evidence type="ECO:0000259" key="13">
    <source>
        <dbReference type="PROSITE" id="PS51483"/>
    </source>
</evidence>
<dbReference type="CDD" id="cd00769">
    <property type="entry name" value="PheRS_beta_core"/>
    <property type="match status" value="1"/>
</dbReference>
<gene>
    <name evidence="12" type="primary">pheT</name>
    <name evidence="14" type="ORF">CUJ86_00075</name>
</gene>
<evidence type="ECO:0000256" key="4">
    <source>
        <dbReference type="ARBA" id="ARBA00022490"/>
    </source>
</evidence>
<dbReference type="EMBL" id="PGCL01000001">
    <property type="protein sequence ID" value="TAJ45189.1"/>
    <property type="molecule type" value="Genomic_DNA"/>
</dbReference>
<dbReference type="InterPro" id="IPR020825">
    <property type="entry name" value="Phe-tRNA_synthase-like_B3/B4"/>
</dbReference>
<dbReference type="OrthoDB" id="10073at2157"/>
<protein>
    <recommendedName>
        <fullName evidence="12">Phenylalanine--tRNA ligase beta subunit</fullName>
        <ecNumber evidence="12">6.1.1.20</ecNumber>
    </recommendedName>
    <alternativeName>
        <fullName evidence="12">Phenylalanyl-tRNA synthetase beta subunit</fullName>
        <shortName evidence="12">PheRS</shortName>
    </alternativeName>
</protein>
<dbReference type="Pfam" id="PF03484">
    <property type="entry name" value="B5"/>
    <property type="match status" value="1"/>
</dbReference>